<keyword evidence="11 14" id="KW-0472">Membrane</keyword>
<dbReference type="EMBL" id="GEZM01005718">
    <property type="protein sequence ID" value="JAV95970.1"/>
    <property type="molecule type" value="Transcribed_RNA"/>
</dbReference>
<dbReference type="EC" id="2.4.1.131" evidence="4 14"/>
<dbReference type="PANTHER" id="PTHR45919:SF1">
    <property type="entry name" value="GDP-MAN:MAN(3)GLCNAC(2)-PP-DOL ALPHA-1,2-MANNOSYLTRANSFERASE"/>
    <property type="match status" value="1"/>
</dbReference>
<keyword evidence="9 14" id="KW-0256">Endoplasmic reticulum</keyword>
<evidence type="ECO:0000256" key="6">
    <source>
        <dbReference type="ARBA" id="ARBA00022676"/>
    </source>
</evidence>
<feature type="domain" description="Glycosyl transferase family 1" evidence="15">
    <location>
        <begin position="281"/>
        <end position="446"/>
    </location>
</feature>
<evidence type="ECO:0000313" key="17">
    <source>
        <dbReference type="EMBL" id="JAV95970.1"/>
    </source>
</evidence>
<comment type="catalytic activity">
    <reaction evidence="12 14">
        <text>an alpha-D-Man-(1-&gt;3)-[alpha-D-Man-(1-&gt;6)]-beta-D-Man-(1-&gt;4)-beta-D-GlcNAc-(1-&gt;4)-alpha-D-GlcNAc-diphospho-di-trans,poly-cis-dolichol + 2 GDP-alpha-D-mannose = an alpha-D-Man-(1-&gt;2)-alpha-D-Man-(1-&gt;2)-alpha-D-Man-(1-&gt;3)-[alpha-D-Man-(1-&gt;6)]-beta-D-Man-(1-&gt;4)-beta-D-GlcNAc-(1-&gt;4)-alpha-D-GlcNAc-diphospho-di-trans,poly-cis-dolichol + 2 GDP + 2 H(+)</text>
        <dbReference type="Rhea" id="RHEA:29523"/>
        <dbReference type="Rhea" id="RHEA-COMP:19515"/>
        <dbReference type="Rhea" id="RHEA-COMP:19516"/>
        <dbReference type="ChEBI" id="CHEBI:15378"/>
        <dbReference type="ChEBI" id="CHEBI:57527"/>
        <dbReference type="ChEBI" id="CHEBI:58189"/>
        <dbReference type="ChEBI" id="CHEBI:132511"/>
        <dbReference type="ChEBI" id="CHEBI:132515"/>
        <dbReference type="EC" id="2.4.1.131"/>
    </reaction>
    <physiologicalReaction direction="left-to-right" evidence="12 14">
        <dbReference type="Rhea" id="RHEA:29524"/>
    </physiologicalReaction>
</comment>
<sequence length="482" mass="55345">MPSFFTIMLSLLYSTKIVIAFVIFLITLSLVGLPLVFFILRWKFIAAKQRRKSEKQIVGLFHPYCNAGGGGEKVLWVGLLSLQRNYPDCEFYVYTGDVEATPQEIVEKVQKNLNVTLEKNVKFIYLHKRKWLEARMYPYFTLLCQSLGSLYLGFEALSLLNPDILIDTMGYTFTLPLFKYVGGCKTGSYLHYPTITTDMLKRVSNRVAMYNNRNAIARSPFLTAGKLFYYRIFAALYSWAGQSSDVTLVNSTFTLEHLNNIWSQPLHLVYPPCEVDHLKKIQRGNKHLQKIRILSLAQFRPEKDHPLQLQALYELREIIPEDLFANVILVMCGSCRNEDDRMRVKDLQDLSKHLSLENNVEFRVNITYEELMEEFANAYLGIHTMLDEHFGIGVVELMAAGLLTVAHKSGGPLLDIIETSEGSRLGFLATTADEYAHVIRYILYMSEAEVSGVRERARASVDRFSTKKFQDEFLRAIEPLFK</sequence>
<evidence type="ECO:0000256" key="3">
    <source>
        <dbReference type="ARBA" id="ARBA00009481"/>
    </source>
</evidence>
<accession>A0A1Y1NGD8</accession>
<evidence type="ECO:0000256" key="9">
    <source>
        <dbReference type="ARBA" id="ARBA00022824"/>
    </source>
</evidence>
<dbReference type="CDD" id="cd03806">
    <property type="entry name" value="GT4_ALG11-like"/>
    <property type="match status" value="1"/>
</dbReference>
<dbReference type="GO" id="GO:0005789">
    <property type="term" value="C:endoplasmic reticulum membrane"/>
    <property type="evidence" value="ECO:0007669"/>
    <property type="project" value="UniProtKB-SubCell"/>
</dbReference>
<evidence type="ECO:0000256" key="2">
    <source>
        <dbReference type="ARBA" id="ARBA00004922"/>
    </source>
</evidence>
<evidence type="ECO:0000256" key="11">
    <source>
        <dbReference type="ARBA" id="ARBA00023136"/>
    </source>
</evidence>
<dbReference type="Pfam" id="PF15924">
    <property type="entry name" value="ALG11_N"/>
    <property type="match status" value="1"/>
</dbReference>
<evidence type="ECO:0000256" key="7">
    <source>
        <dbReference type="ARBA" id="ARBA00022679"/>
    </source>
</evidence>
<organism evidence="17">
    <name type="scientific">Photinus pyralis</name>
    <name type="common">Common eastern firefly</name>
    <name type="synonym">Lampyris pyralis</name>
    <dbReference type="NCBI Taxonomy" id="7054"/>
    <lineage>
        <taxon>Eukaryota</taxon>
        <taxon>Metazoa</taxon>
        <taxon>Ecdysozoa</taxon>
        <taxon>Arthropoda</taxon>
        <taxon>Hexapoda</taxon>
        <taxon>Insecta</taxon>
        <taxon>Pterygota</taxon>
        <taxon>Neoptera</taxon>
        <taxon>Endopterygota</taxon>
        <taxon>Coleoptera</taxon>
        <taxon>Polyphaga</taxon>
        <taxon>Elateriformia</taxon>
        <taxon>Elateroidea</taxon>
        <taxon>Lampyridae</taxon>
        <taxon>Lampyrinae</taxon>
        <taxon>Photinus</taxon>
    </lineage>
</organism>
<dbReference type="AlphaFoldDB" id="A0A1Y1NGD8"/>
<dbReference type="InterPro" id="IPR001296">
    <property type="entry name" value="Glyco_trans_1"/>
</dbReference>
<evidence type="ECO:0000256" key="8">
    <source>
        <dbReference type="ARBA" id="ARBA00022692"/>
    </source>
</evidence>
<comment type="pathway">
    <text evidence="2 14">Protein modification; protein glycosylation.</text>
</comment>
<keyword evidence="10 14" id="KW-1133">Transmembrane helix</keyword>
<dbReference type="PANTHER" id="PTHR45919">
    <property type="entry name" value="GDP-MAN:MAN(3)GLCNAC(2)-PP-DOL ALPHA-1,2-MANNOSYLTRANSFERASE"/>
    <property type="match status" value="1"/>
</dbReference>
<feature type="domain" description="ALG11 mannosyltransferase N-terminal" evidence="16">
    <location>
        <begin position="56"/>
        <end position="262"/>
    </location>
</feature>
<dbReference type="SUPFAM" id="SSF53756">
    <property type="entry name" value="UDP-Glycosyltransferase/glycogen phosphorylase"/>
    <property type="match status" value="1"/>
</dbReference>
<dbReference type="GO" id="GO:0004377">
    <property type="term" value="F:GDP-Man:Man(3)GlcNAc(2)-PP-Dol alpha-1,2-mannosyltransferase activity"/>
    <property type="evidence" value="ECO:0007669"/>
    <property type="project" value="UniProtKB-UniRule"/>
</dbReference>
<feature type="transmembrane region" description="Helical" evidence="14">
    <location>
        <begin position="17"/>
        <end position="42"/>
    </location>
</feature>
<dbReference type="UniPathway" id="UPA00378"/>
<dbReference type="GO" id="GO:0006487">
    <property type="term" value="P:protein N-linked glycosylation"/>
    <property type="evidence" value="ECO:0007669"/>
    <property type="project" value="TreeGrafter"/>
</dbReference>
<evidence type="ECO:0000256" key="12">
    <source>
        <dbReference type="ARBA" id="ARBA00045065"/>
    </source>
</evidence>
<evidence type="ECO:0000256" key="13">
    <source>
        <dbReference type="ARBA" id="ARBA00045128"/>
    </source>
</evidence>
<evidence type="ECO:0000256" key="1">
    <source>
        <dbReference type="ARBA" id="ARBA00004389"/>
    </source>
</evidence>
<protein>
    <recommendedName>
        <fullName evidence="5 14">GDP-Man:Man(3)GlcNAc(2)-PP-Dol alpha-1,2-mannosyltransferase</fullName>
        <ecNumber evidence="4 14">2.4.1.131</ecNumber>
    </recommendedName>
</protein>
<reference evidence="17" key="1">
    <citation type="journal article" date="2016" name="Sci. Rep.">
        <title>Molecular characterization of firefly nuptial gifts: a multi-omics approach sheds light on postcopulatory sexual selection.</title>
        <authorList>
            <person name="Al-Wathiqui N."/>
            <person name="Fallon T.R."/>
            <person name="South A."/>
            <person name="Weng J.K."/>
            <person name="Lewis S.M."/>
        </authorList>
    </citation>
    <scope>NUCLEOTIDE SEQUENCE</scope>
</reference>
<keyword evidence="6 14" id="KW-0328">Glycosyltransferase</keyword>
<keyword evidence="8 14" id="KW-0812">Transmembrane</keyword>
<dbReference type="InterPro" id="IPR038013">
    <property type="entry name" value="ALG11"/>
</dbReference>
<dbReference type="InterPro" id="IPR031814">
    <property type="entry name" value="ALG11_N"/>
</dbReference>
<evidence type="ECO:0000259" key="16">
    <source>
        <dbReference type="Pfam" id="PF15924"/>
    </source>
</evidence>
<evidence type="ECO:0000259" key="15">
    <source>
        <dbReference type="Pfam" id="PF00534"/>
    </source>
</evidence>
<dbReference type="Pfam" id="PF00534">
    <property type="entry name" value="Glycos_transf_1"/>
    <property type="match status" value="1"/>
</dbReference>
<evidence type="ECO:0000256" key="4">
    <source>
        <dbReference type="ARBA" id="ARBA00012645"/>
    </source>
</evidence>
<comment type="similarity">
    <text evidence="3 14">Belongs to the glycosyltransferase group 1 family. Glycosyltransferase 4 subfamily.</text>
</comment>
<keyword evidence="7 14" id="KW-0808">Transferase</keyword>
<comment type="subcellular location">
    <subcellularLocation>
        <location evidence="1">Endoplasmic reticulum membrane</location>
        <topology evidence="1">Single-pass membrane protein</topology>
    </subcellularLocation>
</comment>
<proteinExistence type="inferred from homology"/>
<evidence type="ECO:0000256" key="14">
    <source>
        <dbReference type="RuleBase" id="RU367051"/>
    </source>
</evidence>
<feature type="transmembrane region" description="Helical" evidence="14">
    <location>
        <begin position="136"/>
        <end position="154"/>
    </location>
</feature>
<evidence type="ECO:0000256" key="10">
    <source>
        <dbReference type="ARBA" id="ARBA00022989"/>
    </source>
</evidence>
<name>A0A1Y1NGD8_PHOPY</name>
<dbReference type="Gene3D" id="3.40.50.2000">
    <property type="entry name" value="Glycogen Phosphorylase B"/>
    <property type="match status" value="1"/>
</dbReference>
<evidence type="ECO:0000256" key="5">
    <source>
        <dbReference type="ARBA" id="ARBA00022018"/>
    </source>
</evidence>
<comment type="function">
    <text evidence="13">GDP-Man:Man(3)GlcNAc(2)-PP-Dol alpha-1,2-mannosyltransferase that operates in the biosynthetic pathway of dolichol-linked oligosaccharides, the glycan precursors employed in protein asparagine (N)-glycosylation. The assembly of dolichol-linked oligosaccharides begins on the cytosolic side of the endoplasmic reticulum membrane and finishes in its lumen. The sequential addition of sugars to dolichol pyrophosphate produces dolichol-linked oligosaccharides containing fourteen sugars, including two GlcNAcs, nine mannoses and three glucoses. Once assembled, the oligosaccharide is transferred from the lipid to nascent proteins by oligosaccharyltransferases. Catalyzes, on the cytoplasmic face of the endoplasmic reticulum, the addition of the fourth and fifth mannose residues to the dolichol-linked oligosaccharide chain, to produce Man(5)GlcNAc(2)-PP-dolichol core oligosaccharide. Man(5)GlcNAc(2)-PP-dolichol is a substrate for ALG3, the following enzyme in the biosynthetic pathway.</text>
</comment>